<evidence type="ECO:0000313" key="5">
    <source>
        <dbReference type="Proteomes" id="UP000732378"/>
    </source>
</evidence>
<sequence length="237" mass="25934">MSTTTASTQDPTEGAKPRRSARPAGPVTLRSLAPEYVEEQHSLYLRHLNEAVSEKKNRNIALTGRYGSGKSSVLDQFEEDHKDGAVRISINTLGPDAENEGLTNRIQKELVKQLIYRAKPGLLRRSRFARTAPLTKGKAAAEAAVLTAVLGALLTLLDILPHVSGTGDGHNWFVRISASVTFAVLAFAVIWLARWVIGDRVISQFQTAGTAVQLEAGPDTYFDKYLDELVTYFVKGQ</sequence>
<protein>
    <recommendedName>
        <fullName evidence="3">YobI-like P-loop NTPase domain-containing protein</fullName>
    </recommendedName>
</protein>
<dbReference type="InterPro" id="IPR048428">
    <property type="entry name" value="YobI-NTPase"/>
</dbReference>
<feature type="transmembrane region" description="Helical" evidence="2">
    <location>
        <begin position="139"/>
        <end position="160"/>
    </location>
</feature>
<evidence type="ECO:0000256" key="1">
    <source>
        <dbReference type="SAM" id="MobiDB-lite"/>
    </source>
</evidence>
<dbReference type="InterPro" id="IPR027417">
    <property type="entry name" value="P-loop_NTPase"/>
</dbReference>
<keyword evidence="5" id="KW-1185">Reference proteome</keyword>
<keyword evidence="2" id="KW-0812">Transmembrane</keyword>
<dbReference type="EMBL" id="JAFBBZ010000001">
    <property type="protein sequence ID" value="MBM7506464.1"/>
    <property type="molecule type" value="Genomic_DNA"/>
</dbReference>
<feature type="compositionally biased region" description="Polar residues" evidence="1">
    <location>
        <begin position="1"/>
        <end position="11"/>
    </location>
</feature>
<feature type="region of interest" description="Disordered" evidence="1">
    <location>
        <begin position="1"/>
        <end position="25"/>
    </location>
</feature>
<reference evidence="4 5" key="1">
    <citation type="submission" date="2021-01" db="EMBL/GenBank/DDBJ databases">
        <title>Sequencing the genomes of 1000 actinobacteria strains.</title>
        <authorList>
            <person name="Klenk H.-P."/>
        </authorList>
    </citation>
    <scope>NUCLEOTIDE SEQUENCE [LARGE SCALE GENOMIC DNA]</scope>
    <source>
        <strain evidence="4 5">DSM 18239</strain>
    </source>
</reference>
<organism evidence="4 5">
    <name type="scientific">Nocardioides salarius</name>
    <dbReference type="NCBI Taxonomy" id="374513"/>
    <lineage>
        <taxon>Bacteria</taxon>
        <taxon>Bacillati</taxon>
        <taxon>Actinomycetota</taxon>
        <taxon>Actinomycetes</taxon>
        <taxon>Propionibacteriales</taxon>
        <taxon>Nocardioidaceae</taxon>
        <taxon>Nocardioides</taxon>
    </lineage>
</organism>
<feature type="domain" description="YobI-like P-loop NTPase" evidence="3">
    <location>
        <begin position="44"/>
        <end position="234"/>
    </location>
</feature>
<evidence type="ECO:0000256" key="2">
    <source>
        <dbReference type="SAM" id="Phobius"/>
    </source>
</evidence>
<accession>A0ABS2M5K1</accession>
<dbReference type="Proteomes" id="UP000732378">
    <property type="component" value="Unassembled WGS sequence"/>
</dbReference>
<dbReference type="SUPFAM" id="SSF52540">
    <property type="entry name" value="P-loop containing nucleoside triphosphate hydrolases"/>
    <property type="match status" value="1"/>
</dbReference>
<proteinExistence type="predicted"/>
<name>A0ABS2M5K1_9ACTN</name>
<evidence type="ECO:0000259" key="3">
    <source>
        <dbReference type="Pfam" id="PF20693"/>
    </source>
</evidence>
<keyword evidence="2" id="KW-0472">Membrane</keyword>
<dbReference type="Pfam" id="PF20693">
    <property type="entry name" value="YobI-ATPase"/>
    <property type="match status" value="1"/>
</dbReference>
<dbReference type="RefSeq" id="WP_193669388.1">
    <property type="nucleotide sequence ID" value="NZ_JACDTV010000008.1"/>
</dbReference>
<dbReference type="Gene3D" id="3.40.50.300">
    <property type="entry name" value="P-loop containing nucleotide triphosphate hydrolases"/>
    <property type="match status" value="1"/>
</dbReference>
<feature type="transmembrane region" description="Helical" evidence="2">
    <location>
        <begin position="172"/>
        <end position="193"/>
    </location>
</feature>
<gene>
    <name evidence="4" type="ORF">JOE61_000278</name>
</gene>
<evidence type="ECO:0000313" key="4">
    <source>
        <dbReference type="EMBL" id="MBM7506464.1"/>
    </source>
</evidence>
<comment type="caution">
    <text evidence="4">The sequence shown here is derived from an EMBL/GenBank/DDBJ whole genome shotgun (WGS) entry which is preliminary data.</text>
</comment>
<keyword evidence="2" id="KW-1133">Transmembrane helix</keyword>